<protein>
    <submittedName>
        <fullName evidence="2">ATP-binding protein</fullName>
    </submittedName>
</protein>
<accession>A0ABT8ESE2</accession>
<comment type="caution">
    <text evidence="2">The sequence shown here is derived from an EMBL/GenBank/DDBJ whole genome shotgun (WGS) entry which is preliminary data.</text>
</comment>
<organism evidence="2 3">
    <name type="scientific">Nocardioides abyssi</name>
    <dbReference type="NCBI Taxonomy" id="3058370"/>
    <lineage>
        <taxon>Bacteria</taxon>
        <taxon>Bacillati</taxon>
        <taxon>Actinomycetota</taxon>
        <taxon>Actinomycetes</taxon>
        <taxon>Propionibacteriales</taxon>
        <taxon>Nocardioidaceae</taxon>
        <taxon>Nocardioides</taxon>
    </lineage>
</organism>
<dbReference type="Proteomes" id="UP001168537">
    <property type="component" value="Unassembled WGS sequence"/>
</dbReference>
<keyword evidence="3" id="KW-1185">Reference proteome</keyword>
<sequence>MAFTPIHRTLGLGPSAIDFGLIEKAIAQGVEETDDLDWKQALPVQARHEEFAKDVAAMANSGGGTIVYGVAERGQGSSAAAKAVSVATWGDSEERRLRQVAYNMIQPPVYGITFTPVTSETGDIVVFLSVSPSPDSPHLVWANNRFNAPRRYGAQTVTMSEREIERAYRARFEQATESDKALGEHGRRALAGVDQAAAAWFTVTAIPVEPRPAYLGSVEKQTVTDILLASMQNNPFRSIDLQVPHVNVNPRRRYRMWRSAEQEQRTLAEVHDDGSLVYARSLRTARDQPRGHLHPMDIQGTFAYGIWLLRCVAKSLGIASRYRIRVDFHTQMPEDIYFLAVDEQYNGFQDPDVTGPMRGFVPVDAVLDPVADLAVVLDGLRALVGDVINQGGNERVGTTYIRESL</sequence>
<keyword evidence="2" id="KW-0378">Hydrolase</keyword>
<dbReference type="RefSeq" id="WP_300959963.1">
    <property type="nucleotide sequence ID" value="NZ_JAUHJR010000002.1"/>
</dbReference>
<name>A0ABT8ESE2_9ACTN</name>
<dbReference type="EMBL" id="JAUHJR010000002">
    <property type="protein sequence ID" value="MDN4161082.1"/>
    <property type="molecule type" value="Genomic_DNA"/>
</dbReference>
<dbReference type="GO" id="GO:0005524">
    <property type="term" value="F:ATP binding"/>
    <property type="evidence" value="ECO:0007669"/>
    <property type="project" value="UniProtKB-KW"/>
</dbReference>
<evidence type="ECO:0000313" key="3">
    <source>
        <dbReference type="Proteomes" id="UP001168537"/>
    </source>
</evidence>
<evidence type="ECO:0000259" key="1">
    <source>
        <dbReference type="Pfam" id="PF04326"/>
    </source>
</evidence>
<proteinExistence type="predicted"/>
<dbReference type="Gene3D" id="3.30.950.30">
    <property type="entry name" value="Schlafen, AAA domain"/>
    <property type="match status" value="1"/>
</dbReference>
<dbReference type="InterPro" id="IPR007421">
    <property type="entry name" value="Schlafen_AlbA_2_dom"/>
</dbReference>
<dbReference type="InterPro" id="IPR038461">
    <property type="entry name" value="Schlafen_AlbA_2_dom_sf"/>
</dbReference>
<keyword evidence="2" id="KW-0067">ATP-binding</keyword>
<keyword evidence="2" id="KW-0482">Metalloprotease</keyword>
<evidence type="ECO:0000313" key="2">
    <source>
        <dbReference type="EMBL" id="MDN4161082.1"/>
    </source>
</evidence>
<reference evidence="2" key="1">
    <citation type="submission" date="2023-06" db="EMBL/GenBank/DDBJ databases">
        <title>Draft genome sequence of Nocardioides sp. SOB72.</title>
        <authorList>
            <person name="Zhang G."/>
        </authorList>
    </citation>
    <scope>NUCLEOTIDE SEQUENCE</scope>
    <source>
        <strain evidence="2">SOB72</strain>
    </source>
</reference>
<dbReference type="GO" id="GO:0008237">
    <property type="term" value="F:metallopeptidase activity"/>
    <property type="evidence" value="ECO:0007669"/>
    <property type="project" value="UniProtKB-KW"/>
</dbReference>
<keyword evidence="2" id="KW-0547">Nucleotide-binding</keyword>
<keyword evidence="2" id="KW-0645">Protease</keyword>
<gene>
    <name evidence="2" type="ORF">QWY29_06905</name>
</gene>
<feature type="domain" description="Schlafen AlbA-2" evidence="1">
    <location>
        <begin position="32"/>
        <end position="159"/>
    </location>
</feature>
<dbReference type="Pfam" id="PF04326">
    <property type="entry name" value="SLFN_AlbA_2"/>
    <property type="match status" value="1"/>
</dbReference>